<dbReference type="Pfam" id="PF06147">
    <property type="entry name" value="DUF968"/>
    <property type="match status" value="1"/>
</dbReference>
<keyword evidence="3" id="KW-1185">Reference proteome</keyword>
<dbReference type="SMART" id="SM00507">
    <property type="entry name" value="HNHc"/>
    <property type="match status" value="1"/>
</dbReference>
<evidence type="ECO:0000259" key="1">
    <source>
        <dbReference type="SMART" id="SM00507"/>
    </source>
</evidence>
<protein>
    <submittedName>
        <fullName evidence="2">HNH nuclease</fullName>
    </submittedName>
</protein>
<dbReference type="InterPro" id="IPR010373">
    <property type="entry name" value="DUF968"/>
</dbReference>
<comment type="caution">
    <text evidence="2">The sequence shown here is derived from an EMBL/GenBank/DDBJ whole genome shotgun (WGS) entry which is preliminary data.</text>
</comment>
<gene>
    <name evidence="2" type="ORF">BS639_23980</name>
</gene>
<organism evidence="2 3">
    <name type="scientific">Rouxiella silvae</name>
    <dbReference type="NCBI Taxonomy" id="1646373"/>
    <lineage>
        <taxon>Bacteria</taxon>
        <taxon>Pseudomonadati</taxon>
        <taxon>Pseudomonadota</taxon>
        <taxon>Gammaproteobacteria</taxon>
        <taxon>Enterobacterales</taxon>
        <taxon>Yersiniaceae</taxon>
        <taxon>Rouxiella</taxon>
    </lineage>
</organism>
<dbReference type="EMBL" id="MRWD01000098">
    <property type="protein sequence ID" value="ORJ18690.1"/>
    <property type="molecule type" value="Genomic_DNA"/>
</dbReference>
<proteinExistence type="predicted"/>
<sequence>MKRALLTPYVQKDLGVVIFKPGRELITLFGQKRLLITVVPEELEKLPSGAIPAVSQKLVDDKRLGDFFKDERVIKAAGGRSGLEQWVSKLPACQWGKTADEYHDKNLTVHPYDGSFIRLCWHHEAKYREMALDEFWHIGGLNRATWVVEMIRKELQIPEDHHVSFHELCWWAFSKGIIDALPDSAARKALGWKAQPAIESEGRESDIQPEFSPHEVLEEYVEQVNAIIALRVDPEPPESFMLRKKLKPWRNEKYTRWVKSQPCLCCGQQADDPHHLIGHGLGGTGTKTHDLFTIPLCRKHHDDLHRDMLAWEAEYGSQINLFFDLFNYSLGVGVFASK</sequence>
<accession>A0ABX3TTZ5</accession>
<dbReference type="Gene3D" id="3.30.40.190">
    <property type="match status" value="1"/>
</dbReference>
<evidence type="ECO:0000313" key="2">
    <source>
        <dbReference type="EMBL" id="ORJ18690.1"/>
    </source>
</evidence>
<dbReference type="Proteomes" id="UP000192722">
    <property type="component" value="Unassembled WGS sequence"/>
</dbReference>
<dbReference type="InterPro" id="IPR003615">
    <property type="entry name" value="HNH_nuc"/>
</dbReference>
<feature type="domain" description="HNH nuclease" evidence="1">
    <location>
        <begin position="253"/>
        <end position="302"/>
    </location>
</feature>
<dbReference type="RefSeq" id="WP_084984558.1">
    <property type="nucleotide sequence ID" value="NZ_CBCSCF010000001.1"/>
</dbReference>
<name>A0ABX3TTZ5_9GAMM</name>
<evidence type="ECO:0000313" key="3">
    <source>
        <dbReference type="Proteomes" id="UP000192722"/>
    </source>
</evidence>
<reference evidence="2 3" key="1">
    <citation type="journal article" date="2017" name="Int. J. Syst. Evol. Microbiol.">
        <title>Rouxiella badensis sp. nov. and Rouxiella silvae sp. nov. isolated from peat bog soil in Germany and emendation of the genus description.</title>
        <authorList>
            <person name="Le Fleche-Mateos A."/>
            <person name="Kugler J.H."/>
            <person name="Hansen S.H."/>
            <person name="Syldatk C."/>
            <person name="Hausmann R."/>
            <person name="Lomprez F."/>
            <person name="Vandenbogaert M."/>
            <person name="Manuguerra J.C."/>
            <person name="Grimont P.A."/>
        </authorList>
    </citation>
    <scope>NUCLEOTIDE SEQUENCE [LARGE SCALE GENOMIC DNA]</scope>
    <source>
        <strain evidence="2 3">213</strain>
    </source>
</reference>